<sequence length="100" mass="11936">MMISEKDNNLSQRVLETAGLSKKILLDRYDRTVREIVRERTLYWDIDDLVRETRYSKASLEKYIVCDPRIKIHQRQIGPRYKRVWLSEPTAAALEEILNN</sequence>
<dbReference type="RefSeq" id="WP_053592546.1">
    <property type="nucleotide sequence ID" value="NZ_CP067341.1"/>
</dbReference>
<gene>
    <name evidence="1" type="ORF">FJQ98_14300</name>
</gene>
<dbReference type="EMBL" id="CP067341">
    <property type="protein sequence ID" value="QQP10460.1"/>
    <property type="molecule type" value="Genomic_DNA"/>
</dbReference>
<evidence type="ECO:0000313" key="2">
    <source>
        <dbReference type="Proteomes" id="UP000596049"/>
    </source>
</evidence>
<name>A0ABX7AMQ5_9BACI</name>
<accession>A0ABX7AMQ5</accession>
<protein>
    <submittedName>
        <fullName evidence="1">Uncharacterized protein</fullName>
    </submittedName>
</protein>
<dbReference type="Proteomes" id="UP000596049">
    <property type="component" value="Chromosome"/>
</dbReference>
<evidence type="ECO:0000313" key="1">
    <source>
        <dbReference type="EMBL" id="QQP10460.1"/>
    </source>
</evidence>
<proteinExistence type="predicted"/>
<keyword evidence="2" id="KW-1185">Reference proteome</keyword>
<reference evidence="1 2" key="1">
    <citation type="submission" date="2020-01" db="EMBL/GenBank/DDBJ databases">
        <authorList>
            <person name="Liu G."/>
            <person name="Liu B."/>
        </authorList>
    </citation>
    <scope>NUCLEOTIDE SEQUENCE [LARGE SCALE GENOMIC DNA]</scope>
    <source>
        <strain evidence="1 2">FJAT-51161</strain>
    </source>
</reference>
<organism evidence="1 2">
    <name type="scientific">Lysinibacillus agricola</name>
    <dbReference type="NCBI Taxonomy" id="2590012"/>
    <lineage>
        <taxon>Bacteria</taxon>
        <taxon>Bacillati</taxon>
        <taxon>Bacillota</taxon>
        <taxon>Bacilli</taxon>
        <taxon>Bacillales</taxon>
        <taxon>Bacillaceae</taxon>
        <taxon>Lysinibacillus</taxon>
    </lineage>
</organism>